<evidence type="ECO:0000256" key="1">
    <source>
        <dbReference type="ARBA" id="ARBA00009636"/>
    </source>
</evidence>
<evidence type="ECO:0000313" key="8">
    <source>
        <dbReference type="EMBL" id="KAA3682103.1"/>
    </source>
</evidence>
<dbReference type="PROSITE" id="PS00227">
    <property type="entry name" value="TUBULIN"/>
    <property type="match status" value="1"/>
</dbReference>
<dbReference type="Pfam" id="PF00091">
    <property type="entry name" value="Tubulin"/>
    <property type="match status" value="1"/>
</dbReference>
<evidence type="ECO:0000313" key="9">
    <source>
        <dbReference type="Proteomes" id="UP000324629"/>
    </source>
</evidence>
<dbReference type="GO" id="GO:0005874">
    <property type="term" value="C:microtubule"/>
    <property type="evidence" value="ECO:0007669"/>
    <property type="project" value="UniProtKB-KW"/>
</dbReference>
<keyword evidence="2 5" id="KW-0493">Microtubule</keyword>
<dbReference type="Proteomes" id="UP000324629">
    <property type="component" value="Unassembled WGS sequence"/>
</dbReference>
<accession>A0A5J4P3R8</accession>
<keyword evidence="3 5" id="KW-0547">Nucleotide-binding</keyword>
<evidence type="ECO:0000256" key="5">
    <source>
        <dbReference type="RuleBase" id="RU000352"/>
    </source>
</evidence>
<dbReference type="AlphaFoldDB" id="A0A5J4P3R8"/>
<evidence type="ECO:0000256" key="2">
    <source>
        <dbReference type="ARBA" id="ARBA00022701"/>
    </source>
</evidence>
<feature type="domain" description="Tubulin/FtsZ GTPase" evidence="7">
    <location>
        <begin position="52"/>
        <end position="197"/>
    </location>
</feature>
<evidence type="ECO:0000259" key="7">
    <source>
        <dbReference type="Pfam" id="PF00091"/>
    </source>
</evidence>
<dbReference type="PANTHER" id="PTHR11588">
    <property type="entry name" value="TUBULIN"/>
    <property type="match status" value="1"/>
</dbReference>
<dbReference type="Gene3D" id="3.40.50.1440">
    <property type="entry name" value="Tubulin/FtsZ, GTPase domain"/>
    <property type="match status" value="1"/>
</dbReference>
<protein>
    <submittedName>
        <fullName evidence="8">Tubulin alpha</fullName>
    </submittedName>
</protein>
<feature type="region of interest" description="Disordered" evidence="6">
    <location>
        <begin position="1"/>
        <end position="49"/>
    </location>
</feature>
<evidence type="ECO:0000256" key="3">
    <source>
        <dbReference type="ARBA" id="ARBA00022741"/>
    </source>
</evidence>
<dbReference type="InterPro" id="IPR036525">
    <property type="entry name" value="Tubulin/FtsZ_GTPase_sf"/>
</dbReference>
<keyword evidence="4 5" id="KW-0342">GTP-binding</keyword>
<dbReference type="EMBL" id="QNGE01000071">
    <property type="protein sequence ID" value="KAA3682103.1"/>
    <property type="molecule type" value="Genomic_DNA"/>
</dbReference>
<sequence>MLEYGQGQQWVDGGQHEQPDEPTRNGIGQTDEEWQAETPPIEGTGHTRKPREMIILRVGQAGAQLSNATWELLSLEHGIKPYGHLFASLISEDCLNNQTFFQDTPTGQQVSRAVIVDLEPTIMDEIRSGVYHGLFHLDQLVNSTEDASNNYARSFYSVGRRMINRVLAQIRRATEACDMFQGFFVINSFGGGTGSGFI</sequence>
<comment type="similarity">
    <text evidence="1 5">Belongs to the tubulin family.</text>
</comment>
<comment type="caution">
    <text evidence="8">The sequence shown here is derived from an EMBL/GenBank/DDBJ whole genome shotgun (WGS) entry which is preliminary data.</text>
</comment>
<dbReference type="InterPro" id="IPR017975">
    <property type="entry name" value="Tubulin_CS"/>
</dbReference>
<dbReference type="GO" id="GO:0007017">
    <property type="term" value="P:microtubule-based process"/>
    <property type="evidence" value="ECO:0007669"/>
    <property type="project" value="InterPro"/>
</dbReference>
<evidence type="ECO:0000256" key="4">
    <source>
        <dbReference type="ARBA" id="ARBA00023134"/>
    </source>
</evidence>
<dbReference type="InterPro" id="IPR000217">
    <property type="entry name" value="Tubulin"/>
</dbReference>
<keyword evidence="9" id="KW-1185">Reference proteome</keyword>
<reference evidence="8 9" key="1">
    <citation type="journal article" date="2019" name="Gigascience">
        <title>Whole-genome sequence of the oriental lung fluke Paragonimus westermani.</title>
        <authorList>
            <person name="Oey H."/>
            <person name="Zakrzewski M."/>
            <person name="Narain K."/>
            <person name="Devi K.R."/>
            <person name="Agatsuma T."/>
            <person name="Nawaratna S."/>
            <person name="Gobert G.N."/>
            <person name="Jones M.K."/>
            <person name="Ragan M.A."/>
            <person name="McManus D.P."/>
            <person name="Krause L."/>
        </authorList>
    </citation>
    <scope>NUCLEOTIDE SEQUENCE [LARGE SCALE GENOMIC DNA]</scope>
    <source>
        <strain evidence="8 9">IND2009</strain>
    </source>
</reference>
<name>A0A5J4P3R8_9TREM</name>
<dbReference type="GO" id="GO:0005525">
    <property type="term" value="F:GTP binding"/>
    <property type="evidence" value="ECO:0007669"/>
    <property type="project" value="UniProtKB-UniRule"/>
</dbReference>
<gene>
    <name evidence="8" type="ORF">DEA37_0011302</name>
</gene>
<dbReference type="InterPro" id="IPR003008">
    <property type="entry name" value="Tubulin_FtsZ_GTPase"/>
</dbReference>
<dbReference type="PRINTS" id="PR01161">
    <property type="entry name" value="TUBULIN"/>
</dbReference>
<dbReference type="SUPFAM" id="SSF52490">
    <property type="entry name" value="Tubulin nucleotide-binding domain-like"/>
    <property type="match status" value="1"/>
</dbReference>
<feature type="compositionally biased region" description="Basic and acidic residues" evidence="6">
    <location>
        <begin position="14"/>
        <end position="23"/>
    </location>
</feature>
<proteinExistence type="inferred from homology"/>
<evidence type="ECO:0000256" key="6">
    <source>
        <dbReference type="SAM" id="MobiDB-lite"/>
    </source>
</evidence>
<organism evidence="8 9">
    <name type="scientific">Paragonimus westermani</name>
    <dbReference type="NCBI Taxonomy" id="34504"/>
    <lineage>
        <taxon>Eukaryota</taxon>
        <taxon>Metazoa</taxon>
        <taxon>Spiralia</taxon>
        <taxon>Lophotrochozoa</taxon>
        <taxon>Platyhelminthes</taxon>
        <taxon>Trematoda</taxon>
        <taxon>Digenea</taxon>
        <taxon>Plagiorchiida</taxon>
        <taxon>Troglotremata</taxon>
        <taxon>Troglotrematidae</taxon>
        <taxon>Paragonimus</taxon>
    </lineage>
</organism>